<keyword evidence="3 10" id="KW-1133">Transmembrane helix</keyword>
<feature type="active site" evidence="8">
    <location>
        <position position="355"/>
    </location>
</feature>
<dbReference type="AlphaFoldDB" id="A0A401NS93"/>
<dbReference type="OMA" id="NGTSHIC"/>
<evidence type="ECO:0000256" key="3">
    <source>
        <dbReference type="ARBA" id="ARBA00022989"/>
    </source>
</evidence>
<dbReference type="InterPro" id="IPR018358">
    <property type="entry name" value="Disintegrin_CS"/>
</dbReference>
<dbReference type="Pfam" id="PF00200">
    <property type="entry name" value="Disintegrin"/>
    <property type="match status" value="1"/>
</dbReference>
<keyword evidence="8" id="KW-0862">Zinc</keyword>
<dbReference type="PROSITE" id="PS50215">
    <property type="entry name" value="ADAM_MEPRO"/>
    <property type="match status" value="1"/>
</dbReference>
<feature type="transmembrane region" description="Helical" evidence="10">
    <location>
        <begin position="706"/>
        <end position="725"/>
    </location>
</feature>
<dbReference type="PANTHER" id="PTHR11905">
    <property type="entry name" value="ADAM A DISINTEGRIN AND METALLOPROTEASE DOMAIN"/>
    <property type="match status" value="1"/>
</dbReference>
<dbReference type="PROSITE" id="PS01186">
    <property type="entry name" value="EGF_2"/>
    <property type="match status" value="1"/>
</dbReference>
<dbReference type="Gene3D" id="4.10.70.10">
    <property type="entry name" value="Disintegrin domain"/>
    <property type="match status" value="1"/>
</dbReference>
<dbReference type="Pfam" id="PF01421">
    <property type="entry name" value="Reprolysin"/>
    <property type="match status" value="1"/>
</dbReference>
<dbReference type="CDD" id="cd04269">
    <property type="entry name" value="ZnMc_adamalysin_II_like"/>
    <property type="match status" value="1"/>
</dbReference>
<dbReference type="InterPro" id="IPR034027">
    <property type="entry name" value="Reprolysin_adamalysin"/>
</dbReference>
<evidence type="ECO:0000259" key="12">
    <source>
        <dbReference type="PROSITE" id="PS50026"/>
    </source>
</evidence>
<comment type="subcellular location">
    <subcellularLocation>
        <location evidence="1">Membrane</location>
        <topology evidence="1">Single-pass type I membrane protein</topology>
    </subcellularLocation>
</comment>
<dbReference type="SMART" id="SM00608">
    <property type="entry name" value="ACR"/>
    <property type="match status" value="1"/>
</dbReference>
<dbReference type="GO" id="GO:0046872">
    <property type="term" value="F:metal ion binding"/>
    <property type="evidence" value="ECO:0007669"/>
    <property type="project" value="UniProtKB-KW"/>
</dbReference>
<dbReference type="InterPro" id="IPR001762">
    <property type="entry name" value="Disintegrin_dom"/>
</dbReference>
<dbReference type="EMBL" id="BFAA01000033">
    <property type="protein sequence ID" value="GCB63771.1"/>
    <property type="molecule type" value="Genomic_DNA"/>
</dbReference>
<evidence type="ECO:0000256" key="2">
    <source>
        <dbReference type="ARBA" id="ARBA00022692"/>
    </source>
</evidence>
<protein>
    <recommendedName>
        <fullName evidence="17">Disintegrin and metalloproteinase domain-containing protein 9</fullName>
    </recommendedName>
</protein>
<keyword evidence="11" id="KW-0732">Signal</keyword>
<feature type="chain" id="PRO_5019452440" description="Disintegrin and metalloproteinase domain-containing protein 9" evidence="11">
    <location>
        <begin position="26"/>
        <end position="807"/>
    </location>
</feature>
<dbReference type="PROSITE" id="PS50026">
    <property type="entry name" value="EGF_3"/>
    <property type="match status" value="1"/>
</dbReference>
<dbReference type="FunFam" id="4.10.70.10:FF:000001">
    <property type="entry name" value="Disintegrin and metalloproteinase domain-containing protein 22"/>
    <property type="match status" value="1"/>
</dbReference>
<dbReference type="OrthoDB" id="5951731at2759"/>
<feature type="binding site" evidence="8">
    <location>
        <position position="354"/>
    </location>
    <ligand>
        <name>Zn(2+)</name>
        <dbReference type="ChEBI" id="CHEBI:29105"/>
        <note>catalytic</note>
    </ligand>
</feature>
<evidence type="ECO:0000256" key="1">
    <source>
        <dbReference type="ARBA" id="ARBA00004479"/>
    </source>
</evidence>
<dbReference type="GO" id="GO:0006508">
    <property type="term" value="P:proteolysis"/>
    <property type="evidence" value="ECO:0007669"/>
    <property type="project" value="InterPro"/>
</dbReference>
<feature type="compositionally biased region" description="Pro residues" evidence="9">
    <location>
        <begin position="780"/>
        <end position="796"/>
    </location>
</feature>
<organism evidence="15 16">
    <name type="scientific">Scyliorhinus torazame</name>
    <name type="common">Cloudy catshark</name>
    <name type="synonym">Catulus torazame</name>
    <dbReference type="NCBI Taxonomy" id="75743"/>
    <lineage>
        <taxon>Eukaryota</taxon>
        <taxon>Metazoa</taxon>
        <taxon>Chordata</taxon>
        <taxon>Craniata</taxon>
        <taxon>Vertebrata</taxon>
        <taxon>Chondrichthyes</taxon>
        <taxon>Elasmobranchii</taxon>
        <taxon>Galeomorphii</taxon>
        <taxon>Galeoidea</taxon>
        <taxon>Carcharhiniformes</taxon>
        <taxon>Scyliorhinidae</taxon>
        <taxon>Scyliorhinus</taxon>
    </lineage>
</organism>
<dbReference type="Gene3D" id="3.40.390.10">
    <property type="entry name" value="Collagenase (Catalytic Domain)"/>
    <property type="match status" value="1"/>
</dbReference>
<proteinExistence type="predicted"/>
<evidence type="ECO:0000313" key="16">
    <source>
        <dbReference type="Proteomes" id="UP000288216"/>
    </source>
</evidence>
<evidence type="ECO:0000313" key="15">
    <source>
        <dbReference type="EMBL" id="GCB63771.1"/>
    </source>
</evidence>
<gene>
    <name evidence="15" type="ORF">scyTo_0000197</name>
</gene>
<dbReference type="STRING" id="75743.A0A401NS93"/>
<evidence type="ECO:0000259" key="13">
    <source>
        <dbReference type="PROSITE" id="PS50214"/>
    </source>
</evidence>
<feature type="domain" description="EGF-like" evidence="12">
    <location>
        <begin position="647"/>
        <end position="681"/>
    </location>
</feature>
<keyword evidence="4 10" id="KW-0472">Membrane</keyword>
<keyword evidence="7" id="KW-0245">EGF-like domain</keyword>
<keyword evidence="16" id="KW-1185">Reference proteome</keyword>
<feature type="disulfide bond" evidence="8">
    <location>
        <begin position="372"/>
        <end position="377"/>
    </location>
</feature>
<dbReference type="PROSITE" id="PS00427">
    <property type="entry name" value="DISINTEGRIN_1"/>
    <property type="match status" value="1"/>
</dbReference>
<feature type="domain" description="Disintegrin" evidence="13">
    <location>
        <begin position="421"/>
        <end position="508"/>
    </location>
</feature>
<dbReference type="InterPro" id="IPR006586">
    <property type="entry name" value="ADAM_Cys-rich"/>
</dbReference>
<dbReference type="InterPro" id="IPR001590">
    <property type="entry name" value="Peptidase_M12B"/>
</dbReference>
<dbReference type="Pfam" id="PF01562">
    <property type="entry name" value="Pep_M12B_propep"/>
    <property type="match status" value="1"/>
</dbReference>
<comment type="caution">
    <text evidence="15">The sequence shown here is derived from an EMBL/GenBank/DDBJ whole genome shotgun (WGS) entry which is preliminary data.</text>
</comment>
<keyword evidence="5 7" id="KW-1015">Disulfide bond</keyword>
<dbReference type="SUPFAM" id="SSF55486">
    <property type="entry name" value="Metalloproteases ('zincins'), catalytic domain"/>
    <property type="match status" value="1"/>
</dbReference>
<dbReference type="FunFam" id="3.40.390.10:FF:000002">
    <property type="entry name" value="Disintegrin and metalloproteinase domain-containing protein 22"/>
    <property type="match status" value="1"/>
</dbReference>
<accession>A0A401NS93</accession>
<dbReference type="SMART" id="SM00050">
    <property type="entry name" value="DISIN"/>
    <property type="match status" value="1"/>
</dbReference>
<evidence type="ECO:0000256" key="6">
    <source>
        <dbReference type="PROSITE-ProRule" id="PRU00068"/>
    </source>
</evidence>
<evidence type="ECO:0000256" key="4">
    <source>
        <dbReference type="ARBA" id="ARBA00023136"/>
    </source>
</evidence>
<feature type="compositionally biased region" description="Polar residues" evidence="9">
    <location>
        <begin position="741"/>
        <end position="772"/>
    </location>
</feature>
<feature type="binding site" evidence="8">
    <location>
        <position position="358"/>
    </location>
    <ligand>
        <name>Zn(2+)</name>
        <dbReference type="ChEBI" id="CHEBI:29105"/>
        <note>catalytic</note>
    </ligand>
</feature>
<dbReference type="Proteomes" id="UP000288216">
    <property type="component" value="Unassembled WGS sequence"/>
</dbReference>
<dbReference type="PROSITE" id="PS50214">
    <property type="entry name" value="DISINTEGRIN_2"/>
    <property type="match status" value="1"/>
</dbReference>
<keyword evidence="2 10" id="KW-0812">Transmembrane</keyword>
<name>A0A401NS93_SCYTO</name>
<dbReference type="GO" id="GO:0004222">
    <property type="term" value="F:metalloendopeptidase activity"/>
    <property type="evidence" value="ECO:0007669"/>
    <property type="project" value="InterPro"/>
</dbReference>
<feature type="disulfide bond" evidence="7">
    <location>
        <begin position="671"/>
        <end position="680"/>
    </location>
</feature>
<evidence type="ECO:0000256" key="10">
    <source>
        <dbReference type="SAM" id="Phobius"/>
    </source>
</evidence>
<evidence type="ECO:0008006" key="17">
    <source>
        <dbReference type="Google" id="ProtNLM"/>
    </source>
</evidence>
<evidence type="ECO:0000256" key="9">
    <source>
        <dbReference type="SAM" id="MobiDB-lite"/>
    </source>
</evidence>
<evidence type="ECO:0000256" key="5">
    <source>
        <dbReference type="ARBA" id="ARBA00023157"/>
    </source>
</evidence>
<feature type="disulfide bond" evidence="6">
    <location>
        <begin position="480"/>
        <end position="500"/>
    </location>
</feature>
<evidence type="ECO:0000259" key="14">
    <source>
        <dbReference type="PROSITE" id="PS50215"/>
    </source>
</evidence>
<reference evidence="15 16" key="1">
    <citation type="journal article" date="2018" name="Nat. Ecol. Evol.">
        <title>Shark genomes provide insights into elasmobranch evolution and the origin of vertebrates.</title>
        <authorList>
            <person name="Hara Y"/>
            <person name="Yamaguchi K"/>
            <person name="Onimaru K"/>
            <person name="Kadota M"/>
            <person name="Koyanagi M"/>
            <person name="Keeley SD"/>
            <person name="Tatsumi K"/>
            <person name="Tanaka K"/>
            <person name="Motone F"/>
            <person name="Kageyama Y"/>
            <person name="Nozu R"/>
            <person name="Adachi N"/>
            <person name="Nishimura O"/>
            <person name="Nakagawa R"/>
            <person name="Tanegashima C"/>
            <person name="Kiyatake I"/>
            <person name="Matsumoto R"/>
            <person name="Murakumo K"/>
            <person name="Nishida K"/>
            <person name="Terakita A"/>
            <person name="Kuratani S"/>
            <person name="Sato K"/>
            <person name="Hyodo S Kuraku.S."/>
        </authorList>
    </citation>
    <scope>NUCLEOTIDE SEQUENCE [LARGE SCALE GENOMIC DNA]</scope>
</reference>
<feature type="signal peptide" evidence="11">
    <location>
        <begin position="1"/>
        <end position="25"/>
    </location>
</feature>
<dbReference type="PANTHER" id="PTHR11905:SF136">
    <property type="entry name" value="DISINTEGRIN AND METALLOPROTEINASE DOMAIN-CONTAINING PROTEIN 9"/>
    <property type="match status" value="1"/>
</dbReference>
<comment type="caution">
    <text evidence="7">Lacks conserved residue(s) required for the propagation of feature annotation.</text>
</comment>
<feature type="region of interest" description="Disordered" evidence="9">
    <location>
        <begin position="741"/>
        <end position="807"/>
    </location>
</feature>
<dbReference type="InterPro" id="IPR002870">
    <property type="entry name" value="Peptidase_M12B_N"/>
</dbReference>
<dbReference type="InterPro" id="IPR036436">
    <property type="entry name" value="Disintegrin_dom_sf"/>
</dbReference>
<feature type="binding site" evidence="8">
    <location>
        <position position="364"/>
    </location>
    <ligand>
        <name>Zn(2+)</name>
        <dbReference type="ChEBI" id="CHEBI:29105"/>
        <note>catalytic</note>
    </ligand>
</feature>
<dbReference type="InterPro" id="IPR000742">
    <property type="entry name" value="EGF"/>
</dbReference>
<dbReference type="InterPro" id="IPR024079">
    <property type="entry name" value="MetalloPept_cat_dom_sf"/>
</dbReference>
<dbReference type="Pfam" id="PF08516">
    <property type="entry name" value="ADAM_CR"/>
    <property type="match status" value="1"/>
</dbReference>
<evidence type="ECO:0000256" key="7">
    <source>
        <dbReference type="PROSITE-ProRule" id="PRU00076"/>
    </source>
</evidence>
<evidence type="ECO:0000256" key="11">
    <source>
        <dbReference type="SAM" id="SignalP"/>
    </source>
</evidence>
<dbReference type="SUPFAM" id="SSF57552">
    <property type="entry name" value="Blood coagulation inhibitor (disintegrin)"/>
    <property type="match status" value="1"/>
</dbReference>
<evidence type="ECO:0000256" key="8">
    <source>
        <dbReference type="PROSITE-ProRule" id="PRU00276"/>
    </source>
</evidence>
<keyword evidence="8" id="KW-0479">Metal-binding</keyword>
<sequence>MAGSLKKYSAAFVFTFPALLCLAIAKIDDLHPASDQTSKLSAYEITIPRQLTEREKRDAGLSPPHQDRLSYAIQLEGREHVIHLKRNEDFIPKDFVLCEIILLHFDLITTIPLYTGEDHCHFQGYVEGMDNSMVALSTCSGLRGLLQTGDTHYAIEPLESSNTFQHIVYRMEDLLQEPLACGVSDLASTMQQDDQDHAEQHSHDSMMGFLRSKRAILPQTRYVELFLVVDKDLYDVTQNETAVREQMVQLANYLDGMYNSVNIRIVLVGLEIWSKRNQINIEGGAGEVLGRFVQWREKDLLPRRRHDTAHLILKRGFGETAGMAFVSTICSRSHSGGINVYSQNILYFASIVAHELGHNLGMNHDNDRNCNCEAKACIMNAGATGATNFSSCSADDFEAMILNRGGSCLLNIPTPEEEYSPPYCGNKLVDTGEECDCGSPKECENDPCCEASTCKLKYGAQCAFGVCCKKCKFLPAATVCRAFTNECDLPEYCNGTSHICQADVFVQDGHPCHNNNSYCYNGACQSYDAQCMVLFGQNAKSAPHTCFQEVNSKGDRFGNCGSSGAGYKKCEIRNSMCGKLQCENVNSAPVFGIQPSIIQTPIGGTICWGVDFRLGSDVPDPGMVNSGTQCEAGKICMDFKCVDASILKYDCDVQMKCNGNGVCNSNKNCHCNNGWAPPDCANTGYGGSTDSGPTYDDKNTTLRDGLLVFFLVVAPLLLVAAYGFVRRNELVRRFCRKRSSQIQKSENRAQPRSASNNAAKEGVVQTTSTTAPTYVVRPSQPSPARPPPPRPAPSRPVPRTQRVHIMQ</sequence>
<dbReference type="GO" id="GO:0005886">
    <property type="term" value="C:plasma membrane"/>
    <property type="evidence" value="ECO:0007669"/>
    <property type="project" value="TreeGrafter"/>
</dbReference>
<feature type="domain" description="Peptidase M12B" evidence="14">
    <location>
        <begin position="221"/>
        <end position="413"/>
    </location>
</feature>